<gene>
    <name evidence="4" type="ORF">PGB34_13580</name>
</gene>
<keyword evidence="5" id="KW-1185">Reference proteome</keyword>
<dbReference type="InterPro" id="IPR020916">
    <property type="entry name" value="Gln_gamma-glutamylTfrase_bac"/>
</dbReference>
<organism evidence="4 5">
    <name type="scientific">Xenophilus arseniciresistens</name>
    <dbReference type="NCBI Taxonomy" id="1283306"/>
    <lineage>
        <taxon>Bacteria</taxon>
        <taxon>Pseudomonadati</taxon>
        <taxon>Pseudomonadota</taxon>
        <taxon>Betaproteobacteria</taxon>
        <taxon>Burkholderiales</taxon>
        <taxon>Comamonadaceae</taxon>
        <taxon>Xenophilus</taxon>
    </lineage>
</organism>
<reference evidence="4" key="1">
    <citation type="submission" date="2023-01" db="EMBL/GenBank/DDBJ databases">
        <title>Xenophilus mangrovi sp. nov., isolated from soil of Mangrove nature reserve.</title>
        <authorList>
            <person name="Xu S."/>
            <person name="Liu Z."/>
            <person name="Xu Y."/>
        </authorList>
    </citation>
    <scope>NUCLEOTIDE SEQUENCE</scope>
    <source>
        <strain evidence="4">YW8</strain>
    </source>
</reference>
<evidence type="ECO:0000256" key="1">
    <source>
        <dbReference type="ARBA" id="ARBA00022679"/>
    </source>
</evidence>
<proteinExistence type="predicted"/>
<protein>
    <submittedName>
        <fullName evidence="4">Uncharacterized protein</fullName>
    </submittedName>
</protein>
<keyword evidence="1" id="KW-0808">Transferase</keyword>
<comment type="caution">
    <text evidence="4">The sequence shown here is derived from an EMBL/GenBank/DDBJ whole genome shotgun (WGS) entry which is preliminary data.</text>
</comment>
<evidence type="ECO:0000313" key="4">
    <source>
        <dbReference type="EMBL" id="MDA7417395.1"/>
    </source>
</evidence>
<evidence type="ECO:0000256" key="3">
    <source>
        <dbReference type="SAM" id="MobiDB-lite"/>
    </source>
</evidence>
<dbReference type="Pfam" id="PF20085">
    <property type="entry name" value="TGL"/>
    <property type="match status" value="1"/>
</dbReference>
<dbReference type="EMBL" id="JAQIPB010000006">
    <property type="protein sequence ID" value="MDA7417395.1"/>
    <property type="molecule type" value="Genomic_DNA"/>
</dbReference>
<evidence type="ECO:0000256" key="2">
    <source>
        <dbReference type="ARBA" id="ARBA00022969"/>
    </source>
</evidence>
<evidence type="ECO:0000313" key="5">
    <source>
        <dbReference type="Proteomes" id="UP001212602"/>
    </source>
</evidence>
<accession>A0AAE3T0A4</accession>
<name>A0AAE3T0A4_9BURK</name>
<dbReference type="AlphaFoldDB" id="A0AAE3T0A4"/>
<dbReference type="GO" id="GO:0003810">
    <property type="term" value="F:protein-glutamine gamma-glutamyltransferase activity"/>
    <property type="evidence" value="ECO:0007669"/>
    <property type="project" value="InterPro"/>
</dbReference>
<dbReference type="Proteomes" id="UP001212602">
    <property type="component" value="Unassembled WGS sequence"/>
</dbReference>
<dbReference type="GO" id="GO:0030435">
    <property type="term" value="P:sporulation resulting in formation of a cellular spore"/>
    <property type="evidence" value="ECO:0007669"/>
    <property type="project" value="UniProtKB-KW"/>
</dbReference>
<dbReference type="RefSeq" id="WP_271428627.1">
    <property type="nucleotide sequence ID" value="NZ_JAQIPB010000006.1"/>
</dbReference>
<feature type="compositionally biased region" description="Low complexity" evidence="3">
    <location>
        <begin position="32"/>
        <end position="44"/>
    </location>
</feature>
<feature type="region of interest" description="Disordered" evidence="3">
    <location>
        <begin position="16"/>
        <end position="45"/>
    </location>
</feature>
<sequence length="410" mass="45483">MDAPSPHLGRALAHREPSGLRRHGPHAPSPAAPATGPWAPGGIAVHETGPEALARLQQVLTDALQGHALTAQLQLRQAPEDGCVQAFWPLALQQALAPGHDTLELHSRLGLPAPQPGREAGDAPETAAALLLGPHWQDFPSVQELASALRVRRNVARAAARTMLDFDTEAVERPWEFWHHDDSRGFHIREGVSLIDALRQATQPEVSGARYAFSCYRATEYVLLLGLAEELQQANPPLYAQLQALWRRRAIVSAEFHEVFLRETGSLDAPLPPRYYVPGDRVWFRNPDEASADAAGFEGSWVIYLGGGHFCNFWEKDRPFDFETKCLEVHHWRDGLWHDAQGEARIDEARVAQAMARTRADPAALARILARMQRFRDPRGVYAEGGCIDSTREQLRWVCPGSADLRLPAE</sequence>
<keyword evidence="2" id="KW-0749">Sporulation</keyword>